<reference evidence="4" key="1">
    <citation type="journal article" date="2019" name="Int. J. Syst. Evol. Microbiol.">
        <title>The Global Catalogue of Microorganisms (GCM) 10K type strain sequencing project: providing services to taxonomists for standard genome sequencing and annotation.</title>
        <authorList>
            <consortium name="The Broad Institute Genomics Platform"/>
            <consortium name="The Broad Institute Genome Sequencing Center for Infectious Disease"/>
            <person name="Wu L."/>
            <person name="Ma J."/>
        </authorList>
    </citation>
    <scope>NUCLEOTIDE SEQUENCE [LARGE SCALE GENOMIC DNA]</scope>
    <source>
        <strain evidence="4">KCTC 42498</strain>
    </source>
</reference>
<feature type="domain" description="Inner membrane protein YgaP-like transmembrane" evidence="2">
    <location>
        <begin position="1"/>
        <end position="66"/>
    </location>
</feature>
<protein>
    <submittedName>
        <fullName evidence="3">DUF2892 domain-containing protein</fullName>
    </submittedName>
</protein>
<dbReference type="Proteomes" id="UP001597544">
    <property type="component" value="Unassembled WGS sequence"/>
</dbReference>
<evidence type="ECO:0000256" key="1">
    <source>
        <dbReference type="SAM" id="Phobius"/>
    </source>
</evidence>
<evidence type="ECO:0000313" key="3">
    <source>
        <dbReference type="EMBL" id="MFD2515564.1"/>
    </source>
</evidence>
<keyword evidence="1" id="KW-0472">Membrane</keyword>
<keyword evidence="1" id="KW-0812">Transmembrane</keyword>
<dbReference type="EMBL" id="JBHULU010000021">
    <property type="protein sequence ID" value="MFD2515564.1"/>
    <property type="molecule type" value="Genomic_DNA"/>
</dbReference>
<accession>A0ABW5IPG8</accession>
<sequence length="72" mass="7836">MKKNMGNADRIIRVIIAAIIAVLYFTGTITGTVAIILLVVAVVFVLTSMVGFCPLYALFGLNTCPRTTRHHN</sequence>
<feature type="transmembrane region" description="Helical" evidence="1">
    <location>
        <begin position="12"/>
        <end position="29"/>
    </location>
</feature>
<gene>
    <name evidence="3" type="ORF">ACFSRY_16950</name>
</gene>
<name>A0ABW5IPG8_9BACT</name>
<feature type="transmembrane region" description="Helical" evidence="1">
    <location>
        <begin position="35"/>
        <end position="59"/>
    </location>
</feature>
<dbReference type="InterPro" id="IPR021309">
    <property type="entry name" value="YgaP-like_TM"/>
</dbReference>
<proteinExistence type="predicted"/>
<dbReference type="RefSeq" id="WP_377510547.1">
    <property type="nucleotide sequence ID" value="NZ_JBHULU010000021.1"/>
</dbReference>
<organism evidence="3 4">
    <name type="scientific">Pontibacter locisalis</name>
    <dbReference type="NCBI Taxonomy" id="1719035"/>
    <lineage>
        <taxon>Bacteria</taxon>
        <taxon>Pseudomonadati</taxon>
        <taxon>Bacteroidota</taxon>
        <taxon>Cytophagia</taxon>
        <taxon>Cytophagales</taxon>
        <taxon>Hymenobacteraceae</taxon>
        <taxon>Pontibacter</taxon>
    </lineage>
</organism>
<keyword evidence="4" id="KW-1185">Reference proteome</keyword>
<comment type="caution">
    <text evidence="3">The sequence shown here is derived from an EMBL/GenBank/DDBJ whole genome shotgun (WGS) entry which is preliminary data.</text>
</comment>
<keyword evidence="1" id="KW-1133">Transmembrane helix</keyword>
<evidence type="ECO:0000259" key="2">
    <source>
        <dbReference type="Pfam" id="PF11127"/>
    </source>
</evidence>
<dbReference type="Pfam" id="PF11127">
    <property type="entry name" value="YgaP-like_TM"/>
    <property type="match status" value="1"/>
</dbReference>
<evidence type="ECO:0000313" key="4">
    <source>
        <dbReference type="Proteomes" id="UP001597544"/>
    </source>
</evidence>